<evidence type="ECO:0000256" key="1">
    <source>
        <dbReference type="SAM" id="Phobius"/>
    </source>
</evidence>
<keyword evidence="1" id="KW-1133">Transmembrane helix</keyword>
<keyword evidence="1" id="KW-0812">Transmembrane</keyword>
<sequence>MECNKYFIGVVLIVIGLALKLCLLGHKNNSLEYKTLEKIGCNIRKLRLKNL</sequence>
<comment type="caution">
    <text evidence="2">The sequence shown here is derived from an EMBL/GenBank/DDBJ whole genome shotgun (WGS) entry which is preliminary data.</text>
</comment>
<dbReference type="Proteomes" id="UP000231322">
    <property type="component" value="Unassembled WGS sequence"/>
</dbReference>
<accession>A0A2G7HII1</accession>
<proteinExistence type="predicted"/>
<protein>
    <submittedName>
        <fullName evidence="2">Uncharacterized protein</fullName>
    </submittedName>
</protein>
<feature type="transmembrane region" description="Helical" evidence="1">
    <location>
        <begin position="6"/>
        <end position="24"/>
    </location>
</feature>
<reference evidence="2 3" key="1">
    <citation type="submission" date="2017-10" db="EMBL/GenBank/DDBJ databases">
        <title>Reclassification of Eubacterium combesii and discrepancies in the nomenclature of botulinum neurotoxin producing clostridia. Request for an Opinion.</title>
        <authorList>
            <person name="Dobritsa A.P."/>
            <person name="Kutumbaka K.K."/>
            <person name="Samadpour M."/>
        </authorList>
    </citation>
    <scope>NUCLEOTIDE SEQUENCE [LARGE SCALE GENOMIC DNA]</scope>
    <source>
        <strain evidence="2 3">DSM 20696</strain>
    </source>
</reference>
<dbReference type="AlphaFoldDB" id="A0A2G7HII1"/>
<evidence type="ECO:0000313" key="2">
    <source>
        <dbReference type="EMBL" id="PIH04854.1"/>
    </source>
</evidence>
<evidence type="ECO:0000313" key="3">
    <source>
        <dbReference type="Proteomes" id="UP000231322"/>
    </source>
</evidence>
<dbReference type="EMBL" id="PEIK01000004">
    <property type="protein sequence ID" value="PIH04854.1"/>
    <property type="molecule type" value="Genomic_DNA"/>
</dbReference>
<keyword evidence="1" id="KW-0472">Membrane</keyword>
<organism evidence="2 3">
    <name type="scientific">Clostridium combesii</name>
    <dbReference type="NCBI Taxonomy" id="39481"/>
    <lineage>
        <taxon>Bacteria</taxon>
        <taxon>Bacillati</taxon>
        <taxon>Bacillota</taxon>
        <taxon>Clostridia</taxon>
        <taxon>Eubacteriales</taxon>
        <taxon>Clostridiaceae</taxon>
        <taxon>Clostridium</taxon>
    </lineage>
</organism>
<keyword evidence="3" id="KW-1185">Reference proteome</keyword>
<name>A0A2G7HII1_9CLOT</name>
<gene>
    <name evidence="2" type="ORF">CS538_06670</name>
</gene>